<dbReference type="InterPro" id="IPR036555">
    <property type="entry name" value="NusA_N_sf"/>
</dbReference>
<dbReference type="GO" id="GO:0031564">
    <property type="term" value="P:transcription antitermination"/>
    <property type="evidence" value="ECO:0007669"/>
    <property type="project" value="UniProtKB-UniRule"/>
</dbReference>
<dbReference type="CDD" id="cd02134">
    <property type="entry name" value="KH-II_NusA_rpt1"/>
    <property type="match status" value="1"/>
</dbReference>
<dbReference type="InterPro" id="IPR010214">
    <property type="entry name" value="Tscrpt_termin_fac_NusA_C_rpt"/>
</dbReference>
<dbReference type="Gene3D" id="3.30.300.20">
    <property type="match status" value="2"/>
</dbReference>
<sequence length="511" mass="56864">MASEILMMAEVLSTEKAVDRNVIFEAIEAALATATRKRHREDIEVQCVIDRKDGSYTPYRVWEVIEDDAELEFPSKQICISAAKEHDQDLVVGEFVKEELEAVPFGRIAAQAAKQVIMQKVREAERNKISEEFEPRVGEMLSGVIKRQERGDTIVDLGGVEALLPRNRTIQREGLRPGDRVRAILSEVKQNNRGPQLVLDRVTPQLVLALFRTEVPEASENIIEIVGAARDPGLRAKIAVKSNDSKVDPVGACVGIRGSRVQSVSNEINGERVDIIKWSEDPAQFVINALAPAEVESIMVDEDKGAMDVIVDESQLSLSIGRGGQNVRLASELTGWDINIMTYEQANEKLEEESSGVREMFMAKLDIDADVATILIQEGFSSLEEVAYVPREEMLEVEEFDEALVDELRQRADDALVTLAIQKEEMLKGADPADDLLGMDGMDETTAKFLAINNIKTMEDLAEAATDELLEIEGLKISEERAQELIMIARRPWFEEMGIDPDAEEEVEESA</sequence>
<dbReference type="PROSITE" id="PS50126">
    <property type="entry name" value="S1"/>
    <property type="match status" value="1"/>
</dbReference>
<keyword evidence="6 7" id="KW-0804">Transcription</keyword>
<dbReference type="GO" id="GO:0003723">
    <property type="term" value="F:RNA binding"/>
    <property type="evidence" value="ECO:0007669"/>
    <property type="project" value="UniProtKB-UniRule"/>
</dbReference>
<accession>A0A395JJW0</accession>
<evidence type="ECO:0000256" key="4">
    <source>
        <dbReference type="ARBA" id="ARBA00022884"/>
    </source>
</evidence>
<evidence type="ECO:0000256" key="2">
    <source>
        <dbReference type="ARBA" id="ARBA00022490"/>
    </source>
</evidence>
<keyword evidence="5 7" id="KW-0805">Transcription regulation</keyword>
<evidence type="ECO:0000256" key="7">
    <source>
        <dbReference type="HAMAP-Rule" id="MF_00945"/>
    </source>
</evidence>
<feature type="coiled-coil region" evidence="8">
    <location>
        <begin position="333"/>
        <end position="360"/>
    </location>
</feature>
<dbReference type="PROSITE" id="PS50084">
    <property type="entry name" value="KH_TYPE_1"/>
    <property type="match status" value="1"/>
</dbReference>
<dbReference type="Pfam" id="PF13184">
    <property type="entry name" value="KH_NusA_1st"/>
    <property type="match status" value="1"/>
</dbReference>
<dbReference type="SUPFAM" id="SSF47794">
    <property type="entry name" value="Rad51 N-terminal domain-like"/>
    <property type="match status" value="2"/>
</dbReference>
<evidence type="ECO:0000313" key="10">
    <source>
        <dbReference type="EMBL" id="RBP49182.1"/>
    </source>
</evidence>
<evidence type="ECO:0000256" key="5">
    <source>
        <dbReference type="ARBA" id="ARBA00023015"/>
    </source>
</evidence>
<dbReference type="Gene3D" id="1.10.150.20">
    <property type="entry name" value="5' to 3' exonuclease, C-terminal subdomain"/>
    <property type="match status" value="2"/>
</dbReference>
<dbReference type="GO" id="GO:0006353">
    <property type="term" value="P:DNA-templated transcription termination"/>
    <property type="evidence" value="ECO:0007669"/>
    <property type="project" value="UniProtKB-UniRule"/>
</dbReference>
<keyword evidence="11" id="KW-1185">Reference proteome</keyword>
<dbReference type="SUPFAM" id="SSF69705">
    <property type="entry name" value="Transcription factor NusA, N-terminal domain"/>
    <property type="match status" value="1"/>
</dbReference>
<dbReference type="FunCoup" id="A0A395JJW0">
    <property type="interactions" value="471"/>
</dbReference>
<dbReference type="RefSeq" id="WP_113955048.1">
    <property type="nucleotide sequence ID" value="NZ_QNRT01000004.1"/>
</dbReference>
<dbReference type="Gene3D" id="3.30.1480.10">
    <property type="entry name" value="NusA, N-terminal domain"/>
    <property type="match status" value="1"/>
</dbReference>
<organism evidence="10 11">
    <name type="scientific">Arenicella xantha</name>
    <dbReference type="NCBI Taxonomy" id="644221"/>
    <lineage>
        <taxon>Bacteria</taxon>
        <taxon>Pseudomonadati</taxon>
        <taxon>Pseudomonadota</taxon>
        <taxon>Gammaproteobacteria</taxon>
        <taxon>Arenicellales</taxon>
        <taxon>Arenicellaceae</taxon>
        <taxon>Arenicella</taxon>
    </lineage>
</organism>
<dbReference type="InterPro" id="IPR058582">
    <property type="entry name" value="KH_NusA_2nd"/>
</dbReference>
<dbReference type="NCBIfam" id="TIGR01953">
    <property type="entry name" value="NusA"/>
    <property type="match status" value="1"/>
</dbReference>
<keyword evidence="1 7" id="KW-0806">Transcription termination</keyword>
<dbReference type="GO" id="GO:0000166">
    <property type="term" value="F:nucleotide binding"/>
    <property type="evidence" value="ECO:0007669"/>
    <property type="project" value="InterPro"/>
</dbReference>
<dbReference type="GO" id="GO:0003700">
    <property type="term" value="F:DNA-binding transcription factor activity"/>
    <property type="evidence" value="ECO:0007669"/>
    <property type="project" value="InterPro"/>
</dbReference>
<dbReference type="NCBIfam" id="TIGR01954">
    <property type="entry name" value="nusA_Cterm_rpt"/>
    <property type="match status" value="1"/>
</dbReference>
<evidence type="ECO:0000313" key="11">
    <source>
        <dbReference type="Proteomes" id="UP000253083"/>
    </source>
</evidence>
<dbReference type="GO" id="GO:0005829">
    <property type="term" value="C:cytosol"/>
    <property type="evidence" value="ECO:0007669"/>
    <property type="project" value="TreeGrafter"/>
</dbReference>
<feature type="domain" description="S1 motif" evidence="9">
    <location>
        <begin position="138"/>
        <end position="202"/>
    </location>
</feature>
<name>A0A395JJW0_9GAMM</name>
<evidence type="ECO:0000259" key="9">
    <source>
        <dbReference type="PROSITE" id="PS50126"/>
    </source>
</evidence>
<comment type="function">
    <text evidence="7">Participates in both transcription termination and antitermination.</text>
</comment>
<dbReference type="CDD" id="cd22529">
    <property type="entry name" value="KH-II_NusA_rpt2"/>
    <property type="match status" value="1"/>
</dbReference>
<dbReference type="OrthoDB" id="9807233at2"/>
<dbReference type="SUPFAM" id="SSF50249">
    <property type="entry name" value="Nucleic acid-binding proteins"/>
    <property type="match status" value="1"/>
</dbReference>
<evidence type="ECO:0000256" key="6">
    <source>
        <dbReference type="ARBA" id="ARBA00023163"/>
    </source>
</evidence>
<gene>
    <name evidence="7" type="primary">nusA</name>
    <name evidence="10" type="ORF">DFR28_104110</name>
</gene>
<dbReference type="InterPro" id="IPR003029">
    <property type="entry name" value="S1_domain"/>
</dbReference>
<dbReference type="InterPro" id="IPR015946">
    <property type="entry name" value="KH_dom-like_a/b"/>
</dbReference>
<dbReference type="InterPro" id="IPR010995">
    <property type="entry name" value="DNA_repair_Rad51/TF_NusA_a-hlx"/>
</dbReference>
<dbReference type="InParanoid" id="A0A395JJW0"/>
<evidence type="ECO:0000256" key="1">
    <source>
        <dbReference type="ARBA" id="ARBA00022472"/>
    </source>
</evidence>
<dbReference type="PANTHER" id="PTHR22648:SF0">
    <property type="entry name" value="TRANSCRIPTION TERMINATION_ANTITERMINATION PROTEIN NUSA"/>
    <property type="match status" value="1"/>
</dbReference>
<dbReference type="InterPro" id="IPR025249">
    <property type="entry name" value="TF_NusA_KH_1st"/>
</dbReference>
<dbReference type="Pfam" id="PF00575">
    <property type="entry name" value="S1"/>
    <property type="match status" value="1"/>
</dbReference>
<keyword evidence="8" id="KW-0175">Coiled coil</keyword>
<proteinExistence type="inferred from homology"/>
<dbReference type="SUPFAM" id="SSF54814">
    <property type="entry name" value="Prokaryotic type KH domain (KH-domain type II)"/>
    <property type="match status" value="2"/>
</dbReference>
<dbReference type="InterPro" id="IPR012340">
    <property type="entry name" value="NA-bd_OB-fold"/>
</dbReference>
<comment type="subcellular location">
    <subcellularLocation>
        <location evidence="7">Cytoplasm</location>
    </subcellularLocation>
</comment>
<dbReference type="EMBL" id="QNRT01000004">
    <property type="protein sequence ID" value="RBP49182.1"/>
    <property type="molecule type" value="Genomic_DNA"/>
</dbReference>
<dbReference type="InterPro" id="IPR010213">
    <property type="entry name" value="TF_NusA"/>
</dbReference>
<comment type="subunit">
    <text evidence="7">Monomer. Binds directly to the core enzyme of the DNA-dependent RNA polymerase and to nascent RNA.</text>
</comment>
<dbReference type="HAMAP" id="MF_00945_B">
    <property type="entry name" value="NusA_B"/>
    <property type="match status" value="1"/>
</dbReference>
<comment type="caution">
    <text evidence="10">The sequence shown here is derived from an EMBL/GenBank/DDBJ whole genome shotgun (WGS) entry which is preliminary data.</text>
</comment>
<dbReference type="FunFam" id="3.30.300.20:FF:000002">
    <property type="entry name" value="Transcription termination/antitermination protein NusA"/>
    <property type="match status" value="1"/>
</dbReference>
<dbReference type="Gene3D" id="2.40.50.140">
    <property type="entry name" value="Nucleic acid-binding proteins"/>
    <property type="match status" value="1"/>
</dbReference>
<comment type="similarity">
    <text evidence="7">Belongs to the NusA family.</text>
</comment>
<dbReference type="Pfam" id="PF08529">
    <property type="entry name" value="NusA_N"/>
    <property type="match status" value="1"/>
</dbReference>
<dbReference type="CDD" id="cd04455">
    <property type="entry name" value="S1_NusA"/>
    <property type="match status" value="1"/>
</dbReference>
<dbReference type="PANTHER" id="PTHR22648">
    <property type="entry name" value="TRANSCRIPTION TERMINATION FACTOR NUSA"/>
    <property type="match status" value="1"/>
</dbReference>
<evidence type="ECO:0000256" key="8">
    <source>
        <dbReference type="SAM" id="Coils"/>
    </source>
</evidence>
<evidence type="ECO:0000256" key="3">
    <source>
        <dbReference type="ARBA" id="ARBA00022814"/>
    </source>
</evidence>
<dbReference type="InterPro" id="IPR030842">
    <property type="entry name" value="TF_NusA_bacterial"/>
</dbReference>
<dbReference type="Pfam" id="PF14520">
    <property type="entry name" value="HHH_5"/>
    <property type="match status" value="1"/>
</dbReference>
<dbReference type="SMART" id="SM00316">
    <property type="entry name" value="S1"/>
    <property type="match status" value="1"/>
</dbReference>
<dbReference type="FunFam" id="3.30.300.20:FF:000005">
    <property type="entry name" value="Transcription termination/antitermination protein NusA"/>
    <property type="match status" value="1"/>
</dbReference>
<protein>
    <recommendedName>
        <fullName evidence="7">Transcription termination/antitermination protein NusA</fullName>
    </recommendedName>
</protein>
<dbReference type="Pfam" id="PF26594">
    <property type="entry name" value="KH_NusA_2nd"/>
    <property type="match status" value="1"/>
</dbReference>
<dbReference type="AlphaFoldDB" id="A0A395JJW0"/>
<dbReference type="InterPro" id="IPR013735">
    <property type="entry name" value="TF_NusA_N"/>
</dbReference>
<keyword evidence="2 7" id="KW-0963">Cytoplasm</keyword>
<keyword evidence="4 7" id="KW-0694">RNA-binding</keyword>
<reference evidence="10 11" key="1">
    <citation type="submission" date="2018-06" db="EMBL/GenBank/DDBJ databases">
        <title>Genomic Encyclopedia of Type Strains, Phase IV (KMG-IV): sequencing the most valuable type-strain genomes for metagenomic binning, comparative biology and taxonomic classification.</title>
        <authorList>
            <person name="Goeker M."/>
        </authorList>
    </citation>
    <scope>NUCLEOTIDE SEQUENCE [LARGE SCALE GENOMIC DNA]</scope>
    <source>
        <strain evidence="10 11">DSM 24032</strain>
    </source>
</reference>
<keyword evidence="3 7" id="KW-0889">Transcription antitermination</keyword>
<dbReference type="InterPro" id="IPR009019">
    <property type="entry name" value="KH_sf_prok-type"/>
</dbReference>
<dbReference type="Proteomes" id="UP000253083">
    <property type="component" value="Unassembled WGS sequence"/>
</dbReference>